<proteinExistence type="predicted"/>
<keyword evidence="2" id="KW-1185">Reference proteome</keyword>
<accession>A0A653C4B3</accession>
<dbReference type="OrthoDB" id="6728625at2759"/>
<gene>
    <name evidence="1" type="ORF">CALMAC_LOCUS6132</name>
</gene>
<reference evidence="1 2" key="1">
    <citation type="submission" date="2019-01" db="EMBL/GenBank/DDBJ databases">
        <authorList>
            <person name="Sayadi A."/>
        </authorList>
    </citation>
    <scope>NUCLEOTIDE SEQUENCE [LARGE SCALE GENOMIC DNA]</scope>
</reference>
<organism evidence="1 2">
    <name type="scientific">Callosobruchus maculatus</name>
    <name type="common">Southern cowpea weevil</name>
    <name type="synonym">Pulse bruchid</name>
    <dbReference type="NCBI Taxonomy" id="64391"/>
    <lineage>
        <taxon>Eukaryota</taxon>
        <taxon>Metazoa</taxon>
        <taxon>Ecdysozoa</taxon>
        <taxon>Arthropoda</taxon>
        <taxon>Hexapoda</taxon>
        <taxon>Insecta</taxon>
        <taxon>Pterygota</taxon>
        <taxon>Neoptera</taxon>
        <taxon>Endopterygota</taxon>
        <taxon>Coleoptera</taxon>
        <taxon>Polyphaga</taxon>
        <taxon>Cucujiformia</taxon>
        <taxon>Chrysomeloidea</taxon>
        <taxon>Chrysomelidae</taxon>
        <taxon>Bruchinae</taxon>
        <taxon>Bruchini</taxon>
        <taxon>Callosobruchus</taxon>
    </lineage>
</organism>
<sequence length="51" mass="5774">MDDCSAFDEPVMLKEQAKAFKILDGTDRFYEGDQKHGIGSVKYATRFQTAI</sequence>
<dbReference type="EMBL" id="CAACVG010006955">
    <property type="protein sequence ID" value="VEN42758.1"/>
    <property type="molecule type" value="Genomic_DNA"/>
</dbReference>
<evidence type="ECO:0000313" key="1">
    <source>
        <dbReference type="EMBL" id="VEN42758.1"/>
    </source>
</evidence>
<name>A0A653C4B3_CALMS</name>
<protein>
    <submittedName>
        <fullName evidence="1">Uncharacterized protein</fullName>
    </submittedName>
</protein>
<dbReference type="Proteomes" id="UP000410492">
    <property type="component" value="Unassembled WGS sequence"/>
</dbReference>
<dbReference type="AlphaFoldDB" id="A0A653C4B3"/>
<evidence type="ECO:0000313" key="2">
    <source>
        <dbReference type="Proteomes" id="UP000410492"/>
    </source>
</evidence>